<dbReference type="InterPro" id="IPR032710">
    <property type="entry name" value="NTF2-like_dom_sf"/>
</dbReference>
<dbReference type="eggNOG" id="COG3631">
    <property type="taxonomic scope" value="Bacteria"/>
</dbReference>
<dbReference type="RefSeq" id="WP_009020382.1">
    <property type="nucleotide sequence ID" value="NZ_DS999411.1"/>
</dbReference>
<protein>
    <recommendedName>
        <fullName evidence="3">Polyketide cyclase</fullName>
    </recommendedName>
</protein>
<dbReference type="AlphaFoldDB" id="B8KS37"/>
<keyword evidence="2" id="KW-1185">Reference proteome</keyword>
<organism evidence="1 2">
    <name type="scientific">Luminiphilus syltensis NOR5-1B</name>
    <dbReference type="NCBI Taxonomy" id="565045"/>
    <lineage>
        <taxon>Bacteria</taxon>
        <taxon>Pseudomonadati</taxon>
        <taxon>Pseudomonadota</taxon>
        <taxon>Gammaproteobacteria</taxon>
        <taxon>Cellvibrionales</taxon>
        <taxon>Halieaceae</taxon>
        <taxon>Luminiphilus</taxon>
    </lineage>
</organism>
<dbReference type="Proteomes" id="UP000004699">
    <property type="component" value="Unassembled WGS sequence"/>
</dbReference>
<evidence type="ECO:0000313" key="1">
    <source>
        <dbReference type="EMBL" id="EED35636.1"/>
    </source>
</evidence>
<evidence type="ECO:0000313" key="2">
    <source>
        <dbReference type="Proteomes" id="UP000004699"/>
    </source>
</evidence>
<dbReference type="EMBL" id="DS999411">
    <property type="protein sequence ID" value="EED35636.1"/>
    <property type="molecule type" value="Genomic_DNA"/>
</dbReference>
<sequence>MSAFDNATRFFHACESLEGWQGCSPYASKGAHFSAQSEPIATLSSVEEYCEWMAGLGKTALAGCSYELHNSAYDENTRTALFFGTFTGTHVGEGGPVPATGQTTTSHYVYVLTMGADDRVAKMVKVWNAPWAMRELGWMS</sequence>
<evidence type="ECO:0008006" key="3">
    <source>
        <dbReference type="Google" id="ProtNLM"/>
    </source>
</evidence>
<dbReference type="Gene3D" id="3.10.450.50">
    <property type="match status" value="1"/>
</dbReference>
<dbReference type="SUPFAM" id="SSF54427">
    <property type="entry name" value="NTF2-like"/>
    <property type="match status" value="1"/>
</dbReference>
<accession>B8KS37</accession>
<reference evidence="2" key="1">
    <citation type="journal article" date="2013" name="BMC Microbiol.">
        <title>Taxonomy and evolution of bacteriochlorophyll a-containing members of the OM60/NOR5 clade of marine gammaproteobacteria: description of Luminiphilus syltensis gen. nov., sp. nov., reclassification of Haliea rubra as Pseudohaliea rubra gen. nov., comb. nov., and emendation of Chromatocurvus halotolerans.</title>
        <authorList>
            <person name="Spring S."/>
            <person name="Riedel T."/>
            <person name="Sproer C."/>
            <person name="Yan S."/>
            <person name="Harder J."/>
            <person name="Fuchs B.M."/>
        </authorList>
    </citation>
    <scope>NUCLEOTIDE SEQUENCE [LARGE SCALE GENOMIC DNA]</scope>
    <source>
        <strain evidence="2">NOR51-B</strain>
    </source>
</reference>
<proteinExistence type="predicted"/>
<gene>
    <name evidence="1" type="ORF">NOR51B_1583</name>
</gene>
<dbReference type="HOGENOM" id="CLU_129587_0_0_6"/>
<dbReference type="OrthoDB" id="1492879at2"/>
<name>B8KS37_9GAMM</name>